<comment type="caution">
    <text evidence="2">The sequence shown here is derived from an EMBL/GenBank/DDBJ whole genome shotgun (WGS) entry which is preliminary data.</text>
</comment>
<evidence type="ECO:0000313" key="2">
    <source>
        <dbReference type="EMBL" id="MBA0084242.1"/>
    </source>
</evidence>
<feature type="non-terminal residue" evidence="2">
    <location>
        <position position="1"/>
    </location>
</feature>
<dbReference type="SUPFAM" id="SSF55166">
    <property type="entry name" value="Hedgehog/DD-peptidase"/>
    <property type="match status" value="1"/>
</dbReference>
<dbReference type="EMBL" id="JACDQQ010000438">
    <property type="protein sequence ID" value="MBA0084242.1"/>
    <property type="molecule type" value="Genomic_DNA"/>
</dbReference>
<organism evidence="2 3">
    <name type="scientific">Candidatus Acidiferrum panamense</name>
    <dbReference type="NCBI Taxonomy" id="2741543"/>
    <lineage>
        <taxon>Bacteria</taxon>
        <taxon>Pseudomonadati</taxon>
        <taxon>Acidobacteriota</taxon>
        <taxon>Terriglobia</taxon>
        <taxon>Candidatus Acidiferrales</taxon>
        <taxon>Candidatus Acidiferrum</taxon>
    </lineage>
</organism>
<dbReference type="Gene3D" id="1.10.530.10">
    <property type="match status" value="1"/>
</dbReference>
<keyword evidence="3" id="KW-1185">Reference proteome</keyword>
<dbReference type="Proteomes" id="UP000567293">
    <property type="component" value="Unassembled WGS sequence"/>
</dbReference>
<feature type="region of interest" description="Disordered" evidence="1">
    <location>
        <begin position="423"/>
        <end position="448"/>
    </location>
</feature>
<gene>
    <name evidence="2" type="ORF">HRJ53_04535</name>
</gene>
<protein>
    <recommendedName>
        <fullName evidence="4">Peptidase M15B domain-containing protein</fullName>
    </recommendedName>
</protein>
<feature type="compositionally biased region" description="Low complexity" evidence="1">
    <location>
        <begin position="1"/>
        <end position="10"/>
    </location>
</feature>
<evidence type="ECO:0000256" key="1">
    <source>
        <dbReference type="SAM" id="MobiDB-lite"/>
    </source>
</evidence>
<dbReference type="AlphaFoldDB" id="A0A7V8SW35"/>
<name>A0A7V8SW35_9BACT</name>
<sequence length="448" mass="49354">PGSQEPASPSGGPPGDTPSVGNAAQSVSYIASHGGYSETGYNQRRGGYGAYKTNPEFSNRLTAAGQAYERETGIPPNYGLGDRDTETQRFFWEDSQHGRRYAAAPPGQSLHQSGLAMDMPPDSGFTAWLRNGNARRFGLSFPVPHDPYHIQMQDLRGNPYPYTPTSPDIRSAGQRASLTVGEGIIPGSQLPAGMRPGDQFYNPKDYARAVFGIESGGNPQAVTGSNRGLGQFGPQEERQYGITPQNRSDPNAQYSALQREAQDHSQVLRKDLGRDPEAWELYLTHQQGRAGGPALLTADANTPAWQAIRRFYGSDAIAQRAIHGNIPRNNPLYNVPASRITAEQFRNLWRDRFNQDYQPGGGPQAGGPIRLAAGEGFDLGQLISQNRQHLYKAFKNRYPGPLSWAARVAEHTPEQSLRNIQAHERRRQRPLAREMGIEDIMDQVRGQH</sequence>
<evidence type="ECO:0000313" key="3">
    <source>
        <dbReference type="Proteomes" id="UP000567293"/>
    </source>
</evidence>
<evidence type="ECO:0008006" key="4">
    <source>
        <dbReference type="Google" id="ProtNLM"/>
    </source>
</evidence>
<accession>A0A7V8SW35</accession>
<feature type="region of interest" description="Disordered" evidence="1">
    <location>
        <begin position="1"/>
        <end position="26"/>
    </location>
</feature>
<dbReference type="Gene3D" id="3.30.1380.10">
    <property type="match status" value="1"/>
</dbReference>
<reference evidence="2" key="1">
    <citation type="submission" date="2020-06" db="EMBL/GenBank/DDBJ databases">
        <title>Legume-microbial interactions unlock mineral nutrients during tropical forest succession.</title>
        <authorList>
            <person name="Epihov D.Z."/>
        </authorList>
    </citation>
    <scope>NUCLEOTIDE SEQUENCE [LARGE SCALE GENOMIC DNA]</scope>
    <source>
        <strain evidence="2">Pan2503</strain>
    </source>
</reference>
<dbReference type="InterPro" id="IPR009045">
    <property type="entry name" value="Zn_M74/Hedgehog-like"/>
</dbReference>
<proteinExistence type="predicted"/>